<keyword evidence="2" id="KW-1185">Reference proteome</keyword>
<dbReference type="Proteomes" id="UP000258522">
    <property type="component" value="Unassembled WGS sequence"/>
</dbReference>
<comment type="caution">
    <text evidence="1">The sequence shown here is derived from an EMBL/GenBank/DDBJ whole genome shotgun (WGS) entry which is preliminary data.</text>
</comment>
<accession>A0A3E1HHX8</accession>
<gene>
    <name evidence="1" type="ORF">MUBE_06370</name>
</gene>
<organism evidence="1 2">
    <name type="scientific">Mycobacterium uberis</name>
    <dbReference type="NCBI Taxonomy" id="2162698"/>
    <lineage>
        <taxon>Bacteria</taxon>
        <taxon>Bacillati</taxon>
        <taxon>Actinomycetota</taxon>
        <taxon>Actinomycetes</taxon>
        <taxon>Mycobacteriales</taxon>
        <taxon>Mycobacteriaceae</taxon>
        <taxon>Mycobacterium</taxon>
    </lineage>
</organism>
<reference evidence="1 2" key="1">
    <citation type="submission" date="2018-07" db="EMBL/GenBank/DDBJ databases">
        <title>Whole genome sequence of Mycobacterium uberis.</title>
        <authorList>
            <person name="Benjak A."/>
        </authorList>
    </citation>
    <scope>NUCLEOTIDE SEQUENCE [LARGE SCALE GENOMIC DNA]</scope>
    <source>
        <strain evidence="1 2">Jura</strain>
    </source>
</reference>
<protein>
    <submittedName>
        <fullName evidence="1">Uncharacterized protein</fullName>
    </submittedName>
</protein>
<proteinExistence type="predicted"/>
<evidence type="ECO:0000313" key="2">
    <source>
        <dbReference type="Proteomes" id="UP000258522"/>
    </source>
</evidence>
<evidence type="ECO:0000313" key="1">
    <source>
        <dbReference type="EMBL" id="RFD26058.1"/>
    </source>
</evidence>
<sequence length="61" mass="6879">MLNVVEMYYLTEGEVKYCTPMPITRHAEMVVTVDNPVYCISSANPTTHQSVIVTIEALDFI</sequence>
<dbReference type="RefSeq" id="WP_116539891.1">
    <property type="nucleotide sequence ID" value="NZ_QAYL01000007.1"/>
</dbReference>
<dbReference type="AlphaFoldDB" id="A0A3E1HHX8"/>
<name>A0A3E1HHX8_9MYCO</name>
<dbReference type="EMBL" id="QAYL01000007">
    <property type="protein sequence ID" value="RFD26058.1"/>
    <property type="molecule type" value="Genomic_DNA"/>
</dbReference>